<comment type="caution">
    <text evidence="2">The sequence shown here is derived from an EMBL/GenBank/DDBJ whole genome shotgun (WGS) entry which is preliminary data.</text>
</comment>
<dbReference type="Proteomes" id="UP000023268">
    <property type="component" value="Unassembled WGS sequence"/>
</dbReference>
<keyword evidence="1" id="KW-0472">Membrane</keyword>
<proteinExistence type="predicted"/>
<dbReference type="OrthoDB" id="8533534at2"/>
<sequence>MSFFSLLLALLIEQARPLGRGNIVHARVRAWLRWVVRKFDIGRSPWLAWGIAVLVPAIAVGGVYLWLDSTLGWFGGLLALAWNVWILYITLGFRQFSFHFSAIRDALETGDEQRARRLLAEWQQIDASELPPREIIRHVLEFSVVAAHRHVLGVLSWFLFLSLLGLGPAGAVVYRLSELITRYWPHVSRKQAPWVSEAVLSTAARVWSWVDWLPARITAFGFAVVGRFEDAVDAWRRHEEFKRMQQREAQDVGQAPGAKARLELLAGVRPGEQLGVNARAQDNDHLIIATLAGALNVRLGLSEASRARLGEGVDWQEPQLAHLRSSVGLIWRAVVFWMLLLAMMTVGRWLA</sequence>
<dbReference type="RefSeq" id="WP_035611638.1">
    <property type="nucleotide sequence ID" value="NZ_JEMG01000001.1"/>
</dbReference>
<dbReference type="PANTHER" id="PTHR38684:SF1">
    <property type="entry name" value="PROTEIN AMPE"/>
    <property type="match status" value="1"/>
</dbReference>
<organism evidence="2 3">
    <name type="scientific">Hylemonella gracilis str. Niagara R</name>
    <dbReference type="NCBI Taxonomy" id="1458275"/>
    <lineage>
        <taxon>Bacteria</taxon>
        <taxon>Pseudomonadati</taxon>
        <taxon>Pseudomonadota</taxon>
        <taxon>Betaproteobacteria</taxon>
        <taxon>Burkholderiales</taxon>
        <taxon>Comamonadaceae</taxon>
        <taxon>Hylemonella</taxon>
    </lineage>
</organism>
<gene>
    <name evidence="2" type="ORF">AZ34_12525</name>
</gene>
<feature type="transmembrane region" description="Helical" evidence="1">
    <location>
        <begin position="46"/>
        <end position="66"/>
    </location>
</feature>
<reference evidence="2 3" key="1">
    <citation type="submission" date="2014-02" db="EMBL/GenBank/DDBJ databases">
        <title>Draft Genome of Hylemonella gracilis isolated from the Niagara River.</title>
        <authorList>
            <person name="Pawlowski D.R."/>
            <person name="Koudelka G.B."/>
        </authorList>
    </citation>
    <scope>NUCLEOTIDE SEQUENCE [LARGE SCALE GENOMIC DNA]</scope>
    <source>
        <strain evidence="2 3">Niagara R</strain>
    </source>
</reference>
<feature type="transmembrane region" description="Helical" evidence="1">
    <location>
        <begin position="73"/>
        <end position="91"/>
    </location>
</feature>
<name>A0A016XIX7_9BURK</name>
<feature type="transmembrane region" description="Helical" evidence="1">
    <location>
        <begin position="154"/>
        <end position="174"/>
    </location>
</feature>
<dbReference type="GO" id="GO:0046677">
    <property type="term" value="P:response to antibiotic"/>
    <property type="evidence" value="ECO:0007669"/>
    <property type="project" value="TreeGrafter"/>
</dbReference>
<dbReference type="GO" id="GO:0009236">
    <property type="term" value="P:cobalamin biosynthetic process"/>
    <property type="evidence" value="ECO:0007669"/>
    <property type="project" value="UniProtKB-UniPathway"/>
</dbReference>
<dbReference type="eggNOG" id="COG1270">
    <property type="taxonomic scope" value="Bacteria"/>
</dbReference>
<feature type="transmembrane region" description="Helical" evidence="1">
    <location>
        <begin position="329"/>
        <end position="350"/>
    </location>
</feature>
<dbReference type="EMBL" id="JEMG01000001">
    <property type="protein sequence ID" value="EYC51806.1"/>
    <property type="molecule type" value="Genomic_DNA"/>
</dbReference>
<accession>A0A016XIX7</accession>
<keyword evidence="1" id="KW-1133">Transmembrane helix</keyword>
<dbReference type="GO" id="GO:0005886">
    <property type="term" value="C:plasma membrane"/>
    <property type="evidence" value="ECO:0007669"/>
    <property type="project" value="TreeGrafter"/>
</dbReference>
<evidence type="ECO:0000313" key="2">
    <source>
        <dbReference type="EMBL" id="EYC51806.1"/>
    </source>
</evidence>
<dbReference type="PANTHER" id="PTHR38684">
    <property type="entry name" value="PROTEIN AMPE"/>
    <property type="match status" value="1"/>
</dbReference>
<dbReference type="STRING" id="1458275.AZ34_12525"/>
<evidence type="ECO:0000313" key="3">
    <source>
        <dbReference type="Proteomes" id="UP000023268"/>
    </source>
</evidence>
<dbReference type="GO" id="GO:0048472">
    <property type="term" value="F:threonine-phosphate decarboxylase activity"/>
    <property type="evidence" value="ECO:0007669"/>
    <property type="project" value="InterPro"/>
</dbReference>
<dbReference type="AlphaFoldDB" id="A0A016XIX7"/>
<dbReference type="InterPro" id="IPR004485">
    <property type="entry name" value="Cobalamin_biosynth_CobD/CbiB"/>
</dbReference>
<dbReference type="InterPro" id="IPR052966">
    <property type="entry name" value="Beta-lactamase_Reg"/>
</dbReference>
<keyword evidence="1" id="KW-0812">Transmembrane</keyword>
<protein>
    <submittedName>
        <fullName evidence="2">Cobalamin biosynthesis protein CbiB</fullName>
    </submittedName>
</protein>
<dbReference type="Pfam" id="PF03186">
    <property type="entry name" value="CobD_Cbib"/>
    <property type="match status" value="1"/>
</dbReference>
<evidence type="ECO:0000256" key="1">
    <source>
        <dbReference type="SAM" id="Phobius"/>
    </source>
</evidence>
<dbReference type="UniPathway" id="UPA00148"/>